<feature type="domain" description="DRBM" evidence="10">
    <location>
        <begin position="172"/>
        <end position="238"/>
    </location>
</feature>
<evidence type="ECO:0000256" key="2">
    <source>
        <dbReference type="ARBA" id="ARBA00010183"/>
    </source>
</evidence>
<dbReference type="InterPro" id="IPR011907">
    <property type="entry name" value="RNase_III"/>
</dbReference>
<accession>A0A7W6HXE2</accession>
<evidence type="ECO:0000256" key="7">
    <source>
        <dbReference type="ARBA" id="ARBA00022801"/>
    </source>
</evidence>
<evidence type="ECO:0000256" key="5">
    <source>
        <dbReference type="ARBA" id="ARBA00022722"/>
    </source>
</evidence>
<keyword evidence="9" id="KW-0699">rRNA-binding</keyword>
<keyword evidence="8 9" id="KW-0694">RNA-binding</keyword>
<keyword evidence="4 9" id="KW-0507">mRNA processing</keyword>
<dbReference type="Gene3D" id="3.30.160.20">
    <property type="match status" value="1"/>
</dbReference>
<comment type="caution">
    <text evidence="12">The sequence shown here is derived from an EMBL/GenBank/DDBJ whole genome shotgun (WGS) entry which is preliminary data.</text>
</comment>
<dbReference type="GO" id="GO:0003725">
    <property type="term" value="F:double-stranded RNA binding"/>
    <property type="evidence" value="ECO:0007669"/>
    <property type="project" value="TreeGrafter"/>
</dbReference>
<dbReference type="GO" id="GO:0004525">
    <property type="term" value="F:ribonuclease III activity"/>
    <property type="evidence" value="ECO:0007669"/>
    <property type="project" value="UniProtKB-UniRule"/>
</dbReference>
<dbReference type="InterPro" id="IPR000999">
    <property type="entry name" value="RNase_III_dom"/>
</dbReference>
<dbReference type="FunFam" id="1.10.1520.10:FF:000001">
    <property type="entry name" value="Ribonuclease 3"/>
    <property type="match status" value="1"/>
</dbReference>
<keyword evidence="9" id="KW-0479">Metal-binding</keyword>
<feature type="binding site" evidence="9">
    <location>
        <position position="62"/>
    </location>
    <ligand>
        <name>Mg(2+)</name>
        <dbReference type="ChEBI" id="CHEBI:18420"/>
    </ligand>
</feature>
<feature type="active site" evidence="9">
    <location>
        <position position="66"/>
    </location>
</feature>
<dbReference type="GO" id="GO:0006397">
    <property type="term" value="P:mRNA processing"/>
    <property type="evidence" value="ECO:0007669"/>
    <property type="project" value="UniProtKB-UniRule"/>
</dbReference>
<reference evidence="12 13" key="1">
    <citation type="submission" date="2020-08" db="EMBL/GenBank/DDBJ databases">
        <title>Genomic Encyclopedia of Type Strains, Phase IV (KMG-IV): sequencing the most valuable type-strain genomes for metagenomic binning, comparative biology and taxonomic classification.</title>
        <authorList>
            <person name="Goeker M."/>
        </authorList>
    </citation>
    <scope>NUCLEOTIDE SEQUENCE [LARGE SCALE GENOMIC DNA]</scope>
    <source>
        <strain evidence="12 13">DSM 105721</strain>
    </source>
</reference>
<comment type="subunit">
    <text evidence="9">Homodimer.</text>
</comment>
<dbReference type="InterPro" id="IPR036389">
    <property type="entry name" value="RNase_III_sf"/>
</dbReference>
<dbReference type="Pfam" id="PF00035">
    <property type="entry name" value="dsrm"/>
    <property type="match status" value="1"/>
</dbReference>
<dbReference type="HAMAP" id="MF_00104">
    <property type="entry name" value="RNase_III"/>
    <property type="match status" value="1"/>
</dbReference>
<dbReference type="CDD" id="cd10845">
    <property type="entry name" value="DSRM_RNAse_III_family"/>
    <property type="match status" value="1"/>
</dbReference>
<dbReference type="Gene3D" id="1.10.1520.10">
    <property type="entry name" value="Ribonuclease III domain"/>
    <property type="match status" value="1"/>
</dbReference>
<dbReference type="RefSeq" id="WP_229782970.1">
    <property type="nucleotide sequence ID" value="NZ_AP028155.1"/>
</dbReference>
<evidence type="ECO:0000313" key="12">
    <source>
        <dbReference type="EMBL" id="MBB4026761.1"/>
    </source>
</evidence>
<keyword evidence="6 9" id="KW-0255">Endonuclease</keyword>
<dbReference type="PROSITE" id="PS50142">
    <property type="entry name" value="RNASE_3_2"/>
    <property type="match status" value="1"/>
</dbReference>
<comment type="subcellular location">
    <subcellularLocation>
        <location evidence="9">Cytoplasm</location>
    </subcellularLocation>
</comment>
<organism evidence="12 13">
    <name type="scientific">Butyricimonas faecihominis</name>
    <dbReference type="NCBI Taxonomy" id="1472416"/>
    <lineage>
        <taxon>Bacteria</taxon>
        <taxon>Pseudomonadati</taxon>
        <taxon>Bacteroidota</taxon>
        <taxon>Bacteroidia</taxon>
        <taxon>Bacteroidales</taxon>
        <taxon>Odoribacteraceae</taxon>
        <taxon>Butyricimonas</taxon>
    </lineage>
</organism>
<dbReference type="InterPro" id="IPR014720">
    <property type="entry name" value="dsRBD_dom"/>
</dbReference>
<dbReference type="EMBL" id="JACIES010000006">
    <property type="protein sequence ID" value="MBB4026761.1"/>
    <property type="molecule type" value="Genomic_DNA"/>
</dbReference>
<dbReference type="SUPFAM" id="SSF69065">
    <property type="entry name" value="RNase III domain-like"/>
    <property type="match status" value="1"/>
</dbReference>
<keyword evidence="3 9" id="KW-0698">rRNA processing</keyword>
<dbReference type="Proteomes" id="UP000546007">
    <property type="component" value="Unassembled WGS sequence"/>
</dbReference>
<dbReference type="SUPFAM" id="SSF54768">
    <property type="entry name" value="dsRNA-binding domain-like"/>
    <property type="match status" value="1"/>
</dbReference>
<dbReference type="GeneID" id="93102763"/>
<dbReference type="SMART" id="SM00358">
    <property type="entry name" value="DSRM"/>
    <property type="match status" value="1"/>
</dbReference>
<feature type="domain" description="RNase III" evidence="11">
    <location>
        <begin position="13"/>
        <end position="144"/>
    </location>
</feature>
<feature type="active site" evidence="9">
    <location>
        <position position="133"/>
    </location>
</feature>
<dbReference type="Pfam" id="PF14622">
    <property type="entry name" value="Ribonucleas_3_3"/>
    <property type="match status" value="1"/>
</dbReference>
<dbReference type="GO" id="GO:0006364">
    <property type="term" value="P:rRNA processing"/>
    <property type="evidence" value="ECO:0007669"/>
    <property type="project" value="UniProtKB-UniRule"/>
</dbReference>
<evidence type="ECO:0000259" key="10">
    <source>
        <dbReference type="PROSITE" id="PS50137"/>
    </source>
</evidence>
<dbReference type="NCBIfam" id="TIGR02191">
    <property type="entry name" value="RNaseIII"/>
    <property type="match status" value="1"/>
</dbReference>
<evidence type="ECO:0000259" key="11">
    <source>
        <dbReference type="PROSITE" id="PS50142"/>
    </source>
</evidence>
<comment type="catalytic activity">
    <reaction evidence="1 9">
        <text>Endonucleolytic cleavage to 5'-phosphomonoester.</text>
        <dbReference type="EC" id="3.1.26.3"/>
    </reaction>
</comment>
<dbReference type="PROSITE" id="PS50137">
    <property type="entry name" value="DS_RBD"/>
    <property type="match status" value="1"/>
</dbReference>
<comment type="cofactor">
    <cofactor evidence="9">
        <name>Mg(2+)</name>
        <dbReference type="ChEBI" id="CHEBI:18420"/>
    </cofactor>
</comment>
<dbReference type="GO" id="GO:0010468">
    <property type="term" value="P:regulation of gene expression"/>
    <property type="evidence" value="ECO:0007669"/>
    <property type="project" value="TreeGrafter"/>
</dbReference>
<dbReference type="PANTHER" id="PTHR11207:SF0">
    <property type="entry name" value="RIBONUCLEASE 3"/>
    <property type="match status" value="1"/>
</dbReference>
<feature type="binding site" evidence="9">
    <location>
        <position position="130"/>
    </location>
    <ligand>
        <name>Mg(2+)</name>
        <dbReference type="ChEBI" id="CHEBI:18420"/>
    </ligand>
</feature>
<dbReference type="GO" id="GO:0005737">
    <property type="term" value="C:cytoplasm"/>
    <property type="evidence" value="ECO:0007669"/>
    <property type="project" value="UniProtKB-SubCell"/>
</dbReference>
<evidence type="ECO:0000313" key="13">
    <source>
        <dbReference type="Proteomes" id="UP000546007"/>
    </source>
</evidence>
<dbReference type="PROSITE" id="PS00517">
    <property type="entry name" value="RNASE_3_1"/>
    <property type="match status" value="1"/>
</dbReference>
<name>A0A7W6HXE2_9BACT</name>
<keyword evidence="9" id="KW-0819">tRNA processing</keyword>
<dbReference type="CDD" id="cd00593">
    <property type="entry name" value="RIBOc"/>
    <property type="match status" value="1"/>
</dbReference>
<dbReference type="EC" id="3.1.26.3" evidence="9"/>
<comment type="similarity">
    <text evidence="2">Belongs to the ribonuclease III family.</text>
</comment>
<dbReference type="GO" id="GO:0019843">
    <property type="term" value="F:rRNA binding"/>
    <property type="evidence" value="ECO:0007669"/>
    <property type="project" value="UniProtKB-KW"/>
</dbReference>
<dbReference type="AlphaFoldDB" id="A0A7W6HXE2"/>
<evidence type="ECO:0000256" key="1">
    <source>
        <dbReference type="ARBA" id="ARBA00000109"/>
    </source>
</evidence>
<evidence type="ECO:0000256" key="3">
    <source>
        <dbReference type="ARBA" id="ARBA00022552"/>
    </source>
</evidence>
<evidence type="ECO:0000256" key="4">
    <source>
        <dbReference type="ARBA" id="ARBA00022664"/>
    </source>
</evidence>
<evidence type="ECO:0000256" key="9">
    <source>
        <dbReference type="HAMAP-Rule" id="MF_00104"/>
    </source>
</evidence>
<keyword evidence="13" id="KW-1185">Reference proteome</keyword>
<feature type="binding site" evidence="9">
    <location>
        <position position="133"/>
    </location>
    <ligand>
        <name>Mg(2+)</name>
        <dbReference type="ChEBI" id="CHEBI:18420"/>
    </ligand>
</feature>
<dbReference type="GO" id="GO:0008033">
    <property type="term" value="P:tRNA processing"/>
    <property type="evidence" value="ECO:0007669"/>
    <property type="project" value="UniProtKB-KW"/>
</dbReference>
<proteinExistence type="inferred from homology"/>
<evidence type="ECO:0000256" key="6">
    <source>
        <dbReference type="ARBA" id="ARBA00022759"/>
    </source>
</evidence>
<keyword evidence="7 9" id="KW-0378">Hydrolase</keyword>
<dbReference type="PANTHER" id="PTHR11207">
    <property type="entry name" value="RIBONUCLEASE III"/>
    <property type="match status" value="1"/>
</dbReference>
<protein>
    <recommendedName>
        <fullName evidence="9">Ribonuclease 3</fullName>
        <ecNumber evidence="9">3.1.26.3</ecNumber>
    </recommendedName>
    <alternativeName>
        <fullName evidence="9">Ribonuclease III</fullName>
        <shortName evidence="9">RNase III</shortName>
    </alternativeName>
</protein>
<dbReference type="GO" id="GO:0046872">
    <property type="term" value="F:metal ion binding"/>
    <property type="evidence" value="ECO:0007669"/>
    <property type="project" value="UniProtKB-KW"/>
</dbReference>
<keyword evidence="9" id="KW-0963">Cytoplasm</keyword>
<keyword evidence="5 9" id="KW-0540">Nuclease</keyword>
<gene>
    <name evidence="9" type="primary">rnc</name>
    <name evidence="12" type="ORF">GGR14_002562</name>
</gene>
<keyword evidence="9" id="KW-0460">Magnesium</keyword>
<evidence type="ECO:0000256" key="8">
    <source>
        <dbReference type="ARBA" id="ARBA00022884"/>
    </source>
</evidence>
<sequence>MIRKIIQSIKLYLHRKEKFYGLSISEWGFVPGNKGLYTLALLHKSASRYTKSGTVLNYERLEFLGDAVLGAIVAEILYKFFPNKDEGFMTRLRSKIVSRESLNIIAIKMGLSEEVIAKSDISKNKHIYGDVFEAFTGAIYLDQGYDKTKAFIENYIFPHYVNLEDLVYVDKNYKSRLIEWAQKQKIDLNIETIESNARRSKFVCTISIGEDIMAQGIGASKKEAEQNSAEKVIQKLQVKAQGEIEI</sequence>
<comment type="function">
    <text evidence="9">Digests double-stranded RNA. Involved in the processing of primary rRNA transcript to yield the immediate precursors to the large and small rRNAs (23S and 16S). Processes some mRNAs, and tRNAs when they are encoded in the rRNA operon. Processes pre-crRNA and tracrRNA of type II CRISPR loci if present in the organism.</text>
</comment>
<dbReference type="SMART" id="SM00535">
    <property type="entry name" value="RIBOc"/>
    <property type="match status" value="1"/>
</dbReference>